<protein>
    <submittedName>
        <fullName evidence="2">Uncharacterized protein</fullName>
    </submittedName>
</protein>
<evidence type="ECO:0000313" key="2">
    <source>
        <dbReference type="EMBL" id="KAH9422528.1"/>
    </source>
</evidence>
<reference evidence="2 3" key="2">
    <citation type="journal article" date="2022" name="Mol. Biol. Evol.">
        <title>Comparative Genomics Reveals Insights into the Divergent Evolution of Astigmatic Mites and Household Pest Adaptations.</title>
        <authorList>
            <person name="Xiong Q."/>
            <person name="Wan A.T."/>
            <person name="Liu X."/>
            <person name="Fung C.S."/>
            <person name="Xiao X."/>
            <person name="Malainual N."/>
            <person name="Hou J."/>
            <person name="Wang L."/>
            <person name="Wang M."/>
            <person name="Yang K.Y."/>
            <person name="Cui Y."/>
            <person name="Leung E.L."/>
            <person name="Nong W."/>
            <person name="Shin S.K."/>
            <person name="Au S.W."/>
            <person name="Jeong K.Y."/>
            <person name="Chew F.T."/>
            <person name="Hui J.H."/>
            <person name="Leung T.F."/>
            <person name="Tungtrongchitr A."/>
            <person name="Zhong N."/>
            <person name="Liu Z."/>
            <person name="Tsui S.K."/>
        </authorList>
    </citation>
    <scope>NUCLEOTIDE SEQUENCE [LARGE SCALE GENOMIC DNA]</scope>
    <source>
        <strain evidence="2">Derp</strain>
    </source>
</reference>
<comment type="caution">
    <text evidence="2">The sequence shown here is derived from an EMBL/GenBank/DDBJ whole genome shotgun (WGS) entry which is preliminary data.</text>
</comment>
<dbReference type="Proteomes" id="UP000887458">
    <property type="component" value="Unassembled WGS sequence"/>
</dbReference>
<keyword evidence="3" id="KW-1185">Reference proteome</keyword>
<accession>A0ABQ8JIX2</accession>
<reference evidence="2 3" key="1">
    <citation type="journal article" date="2018" name="J. Allergy Clin. Immunol.">
        <title>High-quality assembly of Dermatophagoides pteronyssinus genome and transcriptome reveals a wide range of novel allergens.</title>
        <authorList>
            <person name="Liu X.Y."/>
            <person name="Yang K.Y."/>
            <person name="Wang M.Q."/>
            <person name="Kwok J.S."/>
            <person name="Zeng X."/>
            <person name="Yang Z."/>
            <person name="Xiao X.J."/>
            <person name="Lau C.P."/>
            <person name="Li Y."/>
            <person name="Huang Z.M."/>
            <person name="Ba J.G."/>
            <person name="Yim A.K."/>
            <person name="Ouyang C.Y."/>
            <person name="Ngai S.M."/>
            <person name="Chan T.F."/>
            <person name="Leung E.L."/>
            <person name="Liu L."/>
            <person name="Liu Z.G."/>
            <person name="Tsui S.K."/>
        </authorList>
    </citation>
    <scope>NUCLEOTIDE SEQUENCE [LARGE SCALE GENOMIC DNA]</scope>
    <source>
        <strain evidence="2">Derp</strain>
    </source>
</reference>
<gene>
    <name evidence="2" type="ORF">DERP_003204</name>
</gene>
<organism evidence="2 3">
    <name type="scientific">Dermatophagoides pteronyssinus</name>
    <name type="common">European house dust mite</name>
    <dbReference type="NCBI Taxonomy" id="6956"/>
    <lineage>
        <taxon>Eukaryota</taxon>
        <taxon>Metazoa</taxon>
        <taxon>Ecdysozoa</taxon>
        <taxon>Arthropoda</taxon>
        <taxon>Chelicerata</taxon>
        <taxon>Arachnida</taxon>
        <taxon>Acari</taxon>
        <taxon>Acariformes</taxon>
        <taxon>Sarcoptiformes</taxon>
        <taxon>Astigmata</taxon>
        <taxon>Psoroptidia</taxon>
        <taxon>Analgoidea</taxon>
        <taxon>Pyroglyphidae</taxon>
        <taxon>Dermatophagoidinae</taxon>
        <taxon>Dermatophagoides</taxon>
    </lineage>
</organism>
<feature type="compositionally biased region" description="Pro residues" evidence="1">
    <location>
        <begin position="66"/>
        <end position="78"/>
    </location>
</feature>
<sequence length="106" mass="11971">MDVIQFQLEQQQQKFGAFDSNVYKNPNINNNISSVSTQSVLSISKTINALHSSATSIARFKRKRPPLLPLLPPPPPRFRLPDNGFNDPNDGERLPLLDDFPCLRLL</sequence>
<evidence type="ECO:0000256" key="1">
    <source>
        <dbReference type="SAM" id="MobiDB-lite"/>
    </source>
</evidence>
<evidence type="ECO:0000313" key="3">
    <source>
        <dbReference type="Proteomes" id="UP000887458"/>
    </source>
</evidence>
<feature type="region of interest" description="Disordered" evidence="1">
    <location>
        <begin position="65"/>
        <end position="92"/>
    </location>
</feature>
<proteinExistence type="predicted"/>
<name>A0ABQ8JIX2_DERPT</name>
<dbReference type="EMBL" id="NJHN03000036">
    <property type="protein sequence ID" value="KAH9422528.1"/>
    <property type="molecule type" value="Genomic_DNA"/>
</dbReference>